<sequence length="174" mass="19394">MQAANLVFFLFQAIYGFVPWFWVIFLLILWEGLLGGVTYVNVFYQMSLQVAPELREFSLGIGSSASATGITAAAVLGMWVEPWIHRCNRFDTARPLPIAWQKVAPDPRSPYHVFWGVGTAMLALQLRELVLDRLRGDGSKVVLACPMLKVLSDLGHPRRQLVLTLPAPGLSVRT</sequence>
<evidence type="ECO:0000313" key="8">
    <source>
        <dbReference type="EMBL" id="KAJ4454881.1"/>
    </source>
</evidence>
<dbReference type="PANTHER" id="PTHR10981:SF0">
    <property type="entry name" value="BATTENIN"/>
    <property type="match status" value="1"/>
</dbReference>
<reference evidence="8" key="1">
    <citation type="journal article" date="2022" name="bioRxiv">
        <title>Genomics of Preaxostyla Flagellates Illuminates Evolutionary Transitions and the Path Towards Mitochondrial Loss.</title>
        <authorList>
            <person name="Novak L.V.F."/>
            <person name="Treitli S.C."/>
            <person name="Pyrih J."/>
            <person name="Halakuc P."/>
            <person name="Pipaliya S.V."/>
            <person name="Vacek V."/>
            <person name="Brzon O."/>
            <person name="Soukal P."/>
            <person name="Eme L."/>
            <person name="Dacks J.B."/>
            <person name="Karnkowska A."/>
            <person name="Elias M."/>
            <person name="Hampl V."/>
        </authorList>
    </citation>
    <scope>NUCLEOTIDE SEQUENCE</scope>
    <source>
        <strain evidence="8">RCP-MX</strain>
    </source>
</reference>
<comment type="subcellular location">
    <subcellularLocation>
        <location evidence="1">Endomembrane system</location>
        <topology evidence="1">Multi-pass membrane protein</topology>
    </subcellularLocation>
</comment>
<feature type="transmembrane region" description="Helical" evidence="7">
    <location>
        <begin position="56"/>
        <end position="80"/>
    </location>
</feature>
<dbReference type="PRINTS" id="PR01315">
    <property type="entry name" value="BATTENIN"/>
</dbReference>
<evidence type="ECO:0000256" key="2">
    <source>
        <dbReference type="ARBA" id="ARBA00007467"/>
    </source>
</evidence>
<keyword evidence="5 7" id="KW-1133">Transmembrane helix</keyword>
<dbReference type="Pfam" id="PF02487">
    <property type="entry name" value="CLN3"/>
    <property type="match status" value="1"/>
</dbReference>
<comment type="similarity">
    <text evidence="2 7">Belongs to the battenin family.</text>
</comment>
<accession>A0ABQ8U8X0</accession>
<comment type="caution">
    <text evidence="8">The sequence shown here is derived from an EMBL/GenBank/DDBJ whole genome shotgun (WGS) entry which is preliminary data.</text>
</comment>
<evidence type="ECO:0000256" key="5">
    <source>
        <dbReference type="ARBA" id="ARBA00022989"/>
    </source>
</evidence>
<evidence type="ECO:0000256" key="6">
    <source>
        <dbReference type="ARBA" id="ARBA00023136"/>
    </source>
</evidence>
<dbReference type="InterPro" id="IPR003492">
    <property type="entry name" value="Battenin_disease_Cln3"/>
</dbReference>
<keyword evidence="6 7" id="KW-0472">Membrane</keyword>
<keyword evidence="9" id="KW-1185">Reference proteome</keyword>
<protein>
    <submittedName>
        <fullName evidence="8">CLN3 protein</fullName>
    </submittedName>
</protein>
<gene>
    <name evidence="8" type="ORF">PAPYR_10282</name>
</gene>
<evidence type="ECO:0000256" key="7">
    <source>
        <dbReference type="RuleBase" id="RU361113"/>
    </source>
</evidence>
<dbReference type="PANTHER" id="PTHR10981">
    <property type="entry name" value="BATTENIN"/>
    <property type="match status" value="1"/>
</dbReference>
<name>A0ABQ8U8X0_9EUKA</name>
<evidence type="ECO:0000313" key="9">
    <source>
        <dbReference type="Proteomes" id="UP001141327"/>
    </source>
</evidence>
<evidence type="ECO:0000256" key="3">
    <source>
        <dbReference type="ARBA" id="ARBA00022448"/>
    </source>
</evidence>
<keyword evidence="3" id="KW-0813">Transport</keyword>
<dbReference type="Proteomes" id="UP001141327">
    <property type="component" value="Unassembled WGS sequence"/>
</dbReference>
<evidence type="ECO:0000256" key="1">
    <source>
        <dbReference type="ARBA" id="ARBA00004127"/>
    </source>
</evidence>
<organism evidence="8 9">
    <name type="scientific">Paratrimastix pyriformis</name>
    <dbReference type="NCBI Taxonomy" id="342808"/>
    <lineage>
        <taxon>Eukaryota</taxon>
        <taxon>Metamonada</taxon>
        <taxon>Preaxostyla</taxon>
        <taxon>Paratrimastigidae</taxon>
        <taxon>Paratrimastix</taxon>
    </lineage>
</organism>
<keyword evidence="4 7" id="KW-0812">Transmembrane</keyword>
<dbReference type="InterPro" id="IPR036259">
    <property type="entry name" value="MFS_trans_sf"/>
</dbReference>
<dbReference type="SUPFAM" id="SSF103473">
    <property type="entry name" value="MFS general substrate transporter"/>
    <property type="match status" value="1"/>
</dbReference>
<dbReference type="EMBL" id="JAPMOS010000129">
    <property type="protein sequence ID" value="KAJ4454881.1"/>
    <property type="molecule type" value="Genomic_DNA"/>
</dbReference>
<proteinExistence type="inferred from homology"/>
<comment type="caution">
    <text evidence="7">Lacks conserved residue(s) required for the propagation of feature annotation.</text>
</comment>
<evidence type="ECO:0000256" key="4">
    <source>
        <dbReference type="ARBA" id="ARBA00022692"/>
    </source>
</evidence>